<reference evidence="1" key="1">
    <citation type="journal article" date="2021" name="PeerJ">
        <title>Extensive microbial diversity within the chicken gut microbiome revealed by metagenomics and culture.</title>
        <authorList>
            <person name="Gilroy R."/>
            <person name="Ravi A."/>
            <person name="Getino M."/>
            <person name="Pursley I."/>
            <person name="Horton D.L."/>
            <person name="Alikhan N.F."/>
            <person name="Baker D."/>
            <person name="Gharbi K."/>
            <person name="Hall N."/>
            <person name="Watson M."/>
            <person name="Adriaenssens E.M."/>
            <person name="Foster-Nyarko E."/>
            <person name="Jarju S."/>
            <person name="Secka A."/>
            <person name="Antonio M."/>
            <person name="Oren A."/>
            <person name="Chaudhuri R.R."/>
            <person name="La Ragione R."/>
            <person name="Hildebrand F."/>
            <person name="Pallen M.J."/>
        </authorList>
    </citation>
    <scope>NUCLEOTIDE SEQUENCE</scope>
    <source>
        <strain evidence="1">Gambia15-2214</strain>
    </source>
</reference>
<organism evidence="1 2">
    <name type="scientific">Candidatus Treponema excrementipullorum</name>
    <dbReference type="NCBI Taxonomy" id="2838768"/>
    <lineage>
        <taxon>Bacteria</taxon>
        <taxon>Pseudomonadati</taxon>
        <taxon>Spirochaetota</taxon>
        <taxon>Spirochaetia</taxon>
        <taxon>Spirochaetales</taxon>
        <taxon>Treponemataceae</taxon>
        <taxon>Treponema</taxon>
    </lineage>
</organism>
<proteinExistence type="predicted"/>
<gene>
    <name evidence="1" type="ORF">IAA16_03480</name>
</gene>
<dbReference type="Gene3D" id="2.60.450.10">
    <property type="entry name" value="Lipopolysaccharide (LPS) transport protein A like domain"/>
    <property type="match status" value="1"/>
</dbReference>
<dbReference type="EMBL" id="JAHLFV010000078">
    <property type="protein sequence ID" value="MBU3849607.1"/>
    <property type="molecule type" value="Genomic_DNA"/>
</dbReference>
<protein>
    <recommendedName>
        <fullName evidence="3">Organic solvent tolerance-like N-terminal domain-containing protein</fullName>
    </recommendedName>
</protein>
<evidence type="ECO:0000313" key="1">
    <source>
        <dbReference type="EMBL" id="MBU3849607.1"/>
    </source>
</evidence>
<comment type="caution">
    <text evidence="1">The sequence shown here is derived from an EMBL/GenBank/DDBJ whole genome shotgun (WGS) entry which is preliminary data.</text>
</comment>
<feature type="non-terminal residue" evidence="1">
    <location>
        <position position="123"/>
    </location>
</feature>
<accession>A0A9E2L199</accession>
<evidence type="ECO:0008006" key="3">
    <source>
        <dbReference type="Google" id="ProtNLM"/>
    </source>
</evidence>
<dbReference type="Proteomes" id="UP000823914">
    <property type="component" value="Unassembled WGS sequence"/>
</dbReference>
<name>A0A9E2L199_9SPIR</name>
<reference evidence="1" key="2">
    <citation type="submission" date="2021-04" db="EMBL/GenBank/DDBJ databases">
        <authorList>
            <person name="Gilroy R."/>
        </authorList>
    </citation>
    <scope>NUCLEOTIDE SEQUENCE</scope>
    <source>
        <strain evidence="1">Gambia15-2214</strain>
    </source>
</reference>
<sequence>MWAQSEETQIFIESARTTSYYTDEKTEDEIILLVDNVVISIVQDSVENKIVADTVNYNRTKNMVYASGNVKLTRITGSNTSGESKEEFSIESLIFNVETGEGIFDGGTIKQLAEKATTGSTMH</sequence>
<dbReference type="AlphaFoldDB" id="A0A9E2L199"/>
<evidence type="ECO:0000313" key="2">
    <source>
        <dbReference type="Proteomes" id="UP000823914"/>
    </source>
</evidence>